<keyword evidence="1" id="KW-0472">Membrane</keyword>
<feature type="transmembrane region" description="Helical" evidence="1">
    <location>
        <begin position="31"/>
        <end position="54"/>
    </location>
</feature>
<keyword evidence="1" id="KW-0812">Transmembrane</keyword>
<protein>
    <submittedName>
        <fullName evidence="2">Uncharacterized protein</fullName>
    </submittedName>
</protein>
<evidence type="ECO:0000256" key="1">
    <source>
        <dbReference type="SAM" id="Phobius"/>
    </source>
</evidence>
<reference evidence="2" key="1">
    <citation type="submission" date="2018-07" db="EMBL/GenBank/DDBJ databases">
        <authorList>
            <consortium name="PulseNet: The National Subtyping Network for Foodborne Disease Surveillance"/>
            <person name="Tarr C.L."/>
            <person name="Trees E."/>
            <person name="Katz L.S."/>
            <person name="Carleton-Romer H.A."/>
            <person name="Stroika S."/>
            <person name="Kucerova Z."/>
            <person name="Roache K.F."/>
            <person name="Sabol A.L."/>
            <person name="Besser J."/>
            <person name="Gerner-Smidt P."/>
        </authorList>
    </citation>
    <scope>NUCLEOTIDE SEQUENCE</scope>
    <source>
        <strain evidence="2">2016K-0586</strain>
    </source>
</reference>
<organism evidence="2">
    <name type="scientific">Salmonella enterica</name>
    <name type="common">Salmonella choleraesuis</name>
    <dbReference type="NCBI Taxonomy" id="28901"/>
    <lineage>
        <taxon>Bacteria</taxon>
        <taxon>Pseudomonadati</taxon>
        <taxon>Pseudomonadota</taxon>
        <taxon>Gammaproteobacteria</taxon>
        <taxon>Enterobacterales</taxon>
        <taxon>Enterobacteriaceae</taxon>
        <taxon>Salmonella</taxon>
    </lineage>
</organism>
<gene>
    <name evidence="2" type="ORF">BET38_20940</name>
</gene>
<feature type="transmembrane region" description="Helical" evidence="1">
    <location>
        <begin position="6"/>
        <end position="24"/>
    </location>
</feature>
<evidence type="ECO:0000313" key="2">
    <source>
        <dbReference type="EMBL" id="EBQ3405766.1"/>
    </source>
</evidence>
<dbReference type="EMBL" id="AAGORH010000014">
    <property type="protein sequence ID" value="EBQ3405766.1"/>
    <property type="molecule type" value="Genomic_DNA"/>
</dbReference>
<comment type="caution">
    <text evidence="2">The sequence shown here is derived from an EMBL/GenBank/DDBJ whole genome shotgun (WGS) entry which is preliminary data.</text>
</comment>
<dbReference type="AlphaFoldDB" id="A0A5U5BME3"/>
<name>A0A5U5BME3_SALER</name>
<accession>A0A5U5BME3</accession>
<proteinExistence type="predicted"/>
<sequence>MAMADIILIIFMNVFLTCHIRYYYHAANFIAIFSICAFLPVCRLIESCVIFIFLESTNGNCHQIIHSSNGLTGHPVSFSSIDGEFPNNLLYFSVCYCLINRSMHNRSNHCKDR</sequence>
<keyword evidence="1" id="KW-1133">Transmembrane helix</keyword>